<protein>
    <recommendedName>
        <fullName evidence="2">Dienelactone hydrolase domain-containing protein</fullName>
    </recommendedName>
</protein>
<evidence type="ECO:0000259" key="2">
    <source>
        <dbReference type="Pfam" id="PF01738"/>
    </source>
</evidence>
<comment type="caution">
    <text evidence="3">The sequence shown here is derived from an EMBL/GenBank/DDBJ whole genome shotgun (WGS) entry which is preliminary data.</text>
</comment>
<accession>A0ABR4BBK7</accession>
<evidence type="ECO:0000313" key="4">
    <source>
        <dbReference type="Proteomes" id="UP001590951"/>
    </source>
</evidence>
<reference evidence="3 4" key="1">
    <citation type="submission" date="2024-09" db="EMBL/GenBank/DDBJ databases">
        <title>Rethinking Asexuality: The Enigmatic Case of Functional Sexual Genes in Lepraria (Stereocaulaceae).</title>
        <authorList>
            <person name="Doellman M."/>
            <person name="Sun Y."/>
            <person name="Barcenas-Pena A."/>
            <person name="Lumbsch H.T."/>
            <person name="Grewe F."/>
        </authorList>
    </citation>
    <scope>NUCLEOTIDE SEQUENCE [LARGE SCALE GENOMIC DNA]</scope>
    <source>
        <strain evidence="3 4">Grewe 0041</strain>
    </source>
</reference>
<dbReference type="Proteomes" id="UP001590951">
    <property type="component" value="Unassembled WGS sequence"/>
</dbReference>
<organism evidence="3 4">
    <name type="scientific">Lepraria finkii</name>
    <dbReference type="NCBI Taxonomy" id="1340010"/>
    <lineage>
        <taxon>Eukaryota</taxon>
        <taxon>Fungi</taxon>
        <taxon>Dikarya</taxon>
        <taxon>Ascomycota</taxon>
        <taxon>Pezizomycotina</taxon>
        <taxon>Lecanoromycetes</taxon>
        <taxon>OSLEUM clade</taxon>
        <taxon>Lecanoromycetidae</taxon>
        <taxon>Lecanorales</taxon>
        <taxon>Lecanorineae</taxon>
        <taxon>Stereocaulaceae</taxon>
        <taxon>Lepraria</taxon>
    </lineage>
</organism>
<dbReference type="EMBL" id="JBHFEH010000012">
    <property type="protein sequence ID" value="KAL2055239.1"/>
    <property type="molecule type" value="Genomic_DNA"/>
</dbReference>
<dbReference type="InterPro" id="IPR029058">
    <property type="entry name" value="AB_hydrolase_fold"/>
</dbReference>
<evidence type="ECO:0000256" key="1">
    <source>
        <dbReference type="SAM" id="MobiDB-lite"/>
    </source>
</evidence>
<dbReference type="PANTHER" id="PTHR17630">
    <property type="entry name" value="DIENELACTONE HYDROLASE"/>
    <property type="match status" value="1"/>
</dbReference>
<dbReference type="SUPFAM" id="SSF53474">
    <property type="entry name" value="alpha/beta-Hydrolases"/>
    <property type="match status" value="1"/>
</dbReference>
<keyword evidence="4" id="KW-1185">Reference proteome</keyword>
<evidence type="ECO:0000313" key="3">
    <source>
        <dbReference type="EMBL" id="KAL2055239.1"/>
    </source>
</evidence>
<feature type="domain" description="Dienelactone hydrolase" evidence="2">
    <location>
        <begin position="81"/>
        <end position="342"/>
    </location>
</feature>
<feature type="compositionally biased region" description="Polar residues" evidence="1">
    <location>
        <begin position="20"/>
        <end position="32"/>
    </location>
</feature>
<dbReference type="PANTHER" id="PTHR17630:SF80">
    <property type="entry name" value="DIENELACTONE HYDROLASE DOMAIN-CONTAINING PROTEIN"/>
    <property type="match status" value="1"/>
</dbReference>
<dbReference type="Gene3D" id="3.40.50.1820">
    <property type="entry name" value="alpha/beta hydrolase"/>
    <property type="match status" value="1"/>
</dbReference>
<sequence>MADDEVATKAPESDAKEPSMVSSEDTSAQTGASMGVYDTPCLEAMRLADLELQDHCVTDRPSPTSGEQPSGEISKIADVDVYITKPSDYPHLPSKLLLFLSSGTGIHSKNNQLQADRYAGEGFLVVMPDQFAGDPAPNSTTDPNADDSKPSMIGKVKLGFATTAKSFMVDMWLARQTPEKVLPILQKVVEGAKEEFADAVANGGGVYGVGYCFGGKYVCLLSAELPDTVAHGQAPKDEEAGIVKSGPLIKAGALAHGTLITREDLEGVKSPITMACVENDQLFPDDVRTAGQTCLETNKIEHEIKVYSGVPHGFAVVGEYEDPKIQEAQKTAFEQMAGWLKAH</sequence>
<proteinExistence type="predicted"/>
<name>A0ABR4BBK7_9LECA</name>
<gene>
    <name evidence="3" type="ORF">ABVK25_004577</name>
</gene>
<dbReference type="InterPro" id="IPR002925">
    <property type="entry name" value="Dienelactn_hydro"/>
</dbReference>
<feature type="region of interest" description="Disordered" evidence="1">
    <location>
        <begin position="1"/>
        <end position="34"/>
    </location>
</feature>
<dbReference type="Pfam" id="PF01738">
    <property type="entry name" value="DLH"/>
    <property type="match status" value="1"/>
</dbReference>